<proteinExistence type="predicted"/>
<dbReference type="Pfam" id="PF01230">
    <property type="entry name" value="HIT"/>
    <property type="match status" value="1"/>
</dbReference>
<dbReference type="PANTHER" id="PTHR23089">
    <property type="entry name" value="HISTIDINE TRIAD HIT PROTEIN"/>
    <property type="match status" value="1"/>
</dbReference>
<dbReference type="PROSITE" id="PS51084">
    <property type="entry name" value="HIT_2"/>
    <property type="match status" value="1"/>
</dbReference>
<name>Q8D3A4_WIGBR</name>
<dbReference type="InterPro" id="IPR019808">
    <property type="entry name" value="Histidine_triad_CS"/>
</dbReference>
<evidence type="ECO:0000313" key="6">
    <source>
        <dbReference type="Proteomes" id="UP000000562"/>
    </source>
</evidence>
<dbReference type="KEGG" id="wbr:ycfF"/>
<protein>
    <submittedName>
        <fullName evidence="5">YcfF protein</fullName>
    </submittedName>
</protein>
<dbReference type="eggNOG" id="COG0537">
    <property type="taxonomic scope" value="Bacteria"/>
</dbReference>
<evidence type="ECO:0000256" key="3">
    <source>
        <dbReference type="PROSITE-ProRule" id="PRU00464"/>
    </source>
</evidence>
<dbReference type="AlphaFoldDB" id="Q8D3A4"/>
<gene>
    <name evidence="5" type="primary">ycfF</name>
</gene>
<dbReference type="Gene3D" id="3.30.428.10">
    <property type="entry name" value="HIT-like"/>
    <property type="match status" value="1"/>
</dbReference>
<dbReference type="CDD" id="cd01276">
    <property type="entry name" value="PKCI_related"/>
    <property type="match status" value="1"/>
</dbReference>
<dbReference type="InterPro" id="IPR001310">
    <property type="entry name" value="Histidine_triad_HIT"/>
</dbReference>
<dbReference type="OrthoDB" id="9784774at2"/>
<accession>Q8D3A4</accession>
<dbReference type="PROSITE" id="PS00892">
    <property type="entry name" value="HIT_1"/>
    <property type="match status" value="1"/>
</dbReference>
<dbReference type="GO" id="GO:0003824">
    <property type="term" value="F:catalytic activity"/>
    <property type="evidence" value="ECO:0007669"/>
    <property type="project" value="InterPro"/>
</dbReference>
<organism evidence="5 6">
    <name type="scientific">Wigglesworthia glossinidia brevipalpis</name>
    <dbReference type="NCBI Taxonomy" id="36870"/>
    <lineage>
        <taxon>Bacteria</taxon>
        <taxon>Pseudomonadati</taxon>
        <taxon>Pseudomonadota</taxon>
        <taxon>Gammaproteobacteria</taxon>
        <taxon>Enterobacterales</taxon>
        <taxon>Erwiniaceae</taxon>
        <taxon>Wigglesworthia</taxon>
    </lineage>
</organism>
<dbReference type="SUPFAM" id="SSF54197">
    <property type="entry name" value="HIT-like"/>
    <property type="match status" value="1"/>
</dbReference>
<evidence type="ECO:0000313" key="5">
    <source>
        <dbReference type="EMBL" id="BAC24243.1"/>
    </source>
</evidence>
<sequence>MKDNIFTKIINNEYPAEILYKNKYVTAFRDINPKAPIHIIIVTNDVIRTVNDIKEQHATMLGHLFIASAKIAKKEKINHAGYRLIVNCNKDGGQEIYHLHMHLLGGKNLGCIL</sequence>
<feature type="short sequence motif" description="Histidine triad motif" evidence="2 3">
    <location>
        <begin position="98"/>
        <end position="102"/>
    </location>
</feature>
<feature type="domain" description="HIT" evidence="4">
    <location>
        <begin position="5"/>
        <end position="113"/>
    </location>
</feature>
<feature type="active site" description="Tele-AMP-histidine intermediate" evidence="1">
    <location>
        <position position="100"/>
    </location>
</feature>
<evidence type="ECO:0000259" key="4">
    <source>
        <dbReference type="PROSITE" id="PS51084"/>
    </source>
</evidence>
<dbReference type="STRING" id="36870.gene:10368575"/>
<dbReference type="HOGENOM" id="CLU_056776_8_1_6"/>
<reference evidence="5 6" key="1">
    <citation type="journal article" date="2002" name="Nat. Genet.">
        <title>Genome sequence of the endocellular obligate symbiont of tsetse flies, Wigglesworthia glossinidia.</title>
        <authorList>
            <person name="Akman L."/>
            <person name="Yamashita A."/>
            <person name="Watanabe H."/>
            <person name="Oshima K."/>
            <person name="Shiba T."/>
            <person name="Hattori M."/>
            <person name="Aksoy S."/>
        </authorList>
    </citation>
    <scope>NUCLEOTIDE SEQUENCE [LARGE SCALE GENOMIC DNA]</scope>
</reference>
<keyword evidence="6" id="KW-1185">Reference proteome</keyword>
<evidence type="ECO:0000256" key="2">
    <source>
        <dbReference type="PIRSR" id="PIRSR601310-3"/>
    </source>
</evidence>
<dbReference type="InterPro" id="IPR036265">
    <property type="entry name" value="HIT-like_sf"/>
</dbReference>
<evidence type="ECO:0000256" key="1">
    <source>
        <dbReference type="PIRSR" id="PIRSR601310-1"/>
    </source>
</evidence>
<dbReference type="InterPro" id="IPR011146">
    <property type="entry name" value="HIT-like"/>
</dbReference>
<dbReference type="PRINTS" id="PR00332">
    <property type="entry name" value="HISTRIAD"/>
</dbReference>
<dbReference type="Proteomes" id="UP000000562">
    <property type="component" value="Chromosome"/>
</dbReference>
<dbReference type="EMBL" id="BA000021">
    <property type="protein sequence ID" value="BAC24243.1"/>
    <property type="molecule type" value="Genomic_DNA"/>
</dbReference>